<dbReference type="EMBL" id="CACTIH010000163">
    <property type="protein sequence ID" value="CAA2955805.1"/>
    <property type="molecule type" value="Genomic_DNA"/>
</dbReference>
<gene>
    <name evidence="1" type="ORF">OLEA9_A115184</name>
</gene>
<protein>
    <submittedName>
        <fullName evidence="1">Uncharacterized protein</fullName>
    </submittedName>
</protein>
<proteinExistence type="predicted"/>
<reference evidence="1 2" key="1">
    <citation type="submission" date="2019-12" db="EMBL/GenBank/DDBJ databases">
        <authorList>
            <person name="Alioto T."/>
            <person name="Alioto T."/>
            <person name="Gomez Garrido J."/>
        </authorList>
    </citation>
    <scope>NUCLEOTIDE SEQUENCE [LARGE SCALE GENOMIC DNA]</scope>
</reference>
<dbReference type="AlphaFoldDB" id="A0A8S0PPH0"/>
<accession>A0A8S0PPH0</accession>
<sequence length="100" mass="11710">MLRDRVNLNFKCFQSLTGLPKDCNKIWDLCVALFRFPMHQMHALYTLLERTSGQDFLFFLHSASLSNKLHDNIHFCSCIYQNSHTFGTLVKVDYSFGSRQ</sequence>
<evidence type="ECO:0000313" key="2">
    <source>
        <dbReference type="Proteomes" id="UP000594638"/>
    </source>
</evidence>
<dbReference type="Proteomes" id="UP000594638">
    <property type="component" value="Unassembled WGS sequence"/>
</dbReference>
<name>A0A8S0PPH0_OLEEU</name>
<comment type="caution">
    <text evidence="1">The sequence shown here is derived from an EMBL/GenBank/DDBJ whole genome shotgun (WGS) entry which is preliminary data.</text>
</comment>
<dbReference type="Gramene" id="OE9A115184T1">
    <property type="protein sequence ID" value="OE9A115184C1"/>
    <property type="gene ID" value="OE9A115184"/>
</dbReference>
<evidence type="ECO:0000313" key="1">
    <source>
        <dbReference type="EMBL" id="CAA2955805.1"/>
    </source>
</evidence>
<keyword evidence="2" id="KW-1185">Reference proteome</keyword>
<organism evidence="1 2">
    <name type="scientific">Olea europaea subsp. europaea</name>
    <dbReference type="NCBI Taxonomy" id="158383"/>
    <lineage>
        <taxon>Eukaryota</taxon>
        <taxon>Viridiplantae</taxon>
        <taxon>Streptophyta</taxon>
        <taxon>Embryophyta</taxon>
        <taxon>Tracheophyta</taxon>
        <taxon>Spermatophyta</taxon>
        <taxon>Magnoliopsida</taxon>
        <taxon>eudicotyledons</taxon>
        <taxon>Gunneridae</taxon>
        <taxon>Pentapetalae</taxon>
        <taxon>asterids</taxon>
        <taxon>lamiids</taxon>
        <taxon>Lamiales</taxon>
        <taxon>Oleaceae</taxon>
        <taxon>Oleeae</taxon>
        <taxon>Olea</taxon>
    </lineage>
</organism>